<keyword evidence="2" id="KW-0472">Membrane</keyword>
<dbReference type="AlphaFoldDB" id="W7UAL8"/>
<proteinExistence type="predicted"/>
<evidence type="ECO:0000256" key="2">
    <source>
        <dbReference type="SAM" id="Phobius"/>
    </source>
</evidence>
<name>W7UAL8_9STRA</name>
<organism evidence="3 4">
    <name type="scientific">Nannochloropsis gaditana</name>
    <dbReference type="NCBI Taxonomy" id="72520"/>
    <lineage>
        <taxon>Eukaryota</taxon>
        <taxon>Sar</taxon>
        <taxon>Stramenopiles</taxon>
        <taxon>Ochrophyta</taxon>
        <taxon>Eustigmatophyceae</taxon>
        <taxon>Eustigmatales</taxon>
        <taxon>Monodopsidaceae</taxon>
        <taxon>Nannochloropsis</taxon>
    </lineage>
</organism>
<feature type="region of interest" description="Disordered" evidence="1">
    <location>
        <begin position="420"/>
        <end position="440"/>
    </location>
</feature>
<keyword evidence="4" id="KW-1185">Reference proteome</keyword>
<comment type="caution">
    <text evidence="3">The sequence shown here is derived from an EMBL/GenBank/DDBJ whole genome shotgun (WGS) entry which is preliminary data.</text>
</comment>
<accession>W7UAL8</accession>
<dbReference type="EMBL" id="AZIL01000096">
    <property type="protein sequence ID" value="EWM29969.1"/>
    <property type="molecule type" value="Genomic_DNA"/>
</dbReference>
<feature type="region of interest" description="Disordered" evidence="1">
    <location>
        <begin position="1"/>
        <end position="89"/>
    </location>
</feature>
<reference evidence="3 4" key="1">
    <citation type="journal article" date="2014" name="Mol. Plant">
        <title>Chromosome Scale Genome Assembly and Transcriptome Profiling of Nannochloropsis gaditana in Nitrogen Depletion.</title>
        <authorList>
            <person name="Corteggiani Carpinelli E."/>
            <person name="Telatin A."/>
            <person name="Vitulo N."/>
            <person name="Forcato C."/>
            <person name="D'Angelo M."/>
            <person name="Schiavon R."/>
            <person name="Vezzi A."/>
            <person name="Giacometti G.M."/>
            <person name="Morosinotto T."/>
            <person name="Valle G."/>
        </authorList>
    </citation>
    <scope>NUCLEOTIDE SEQUENCE [LARGE SCALE GENOMIC DNA]</scope>
    <source>
        <strain evidence="3 4">B-31</strain>
    </source>
</reference>
<sequence length="440" mass="49265">MRIPERRDNSGVEGGMKRFTRRRTSDMEAAHQTSSSTPPINVAAGNDEAVDLPSSTTSHAQSMAGFNTDSQHPGATSPPPTKPPRVVTPTTAMNAGKSWWWPWKNVFIAFGVALVLSVTVKGFGSFTNMEDNGFALVAATAPGSHWGNWRSMTRCDCKAFQQCTAALAKAKTLSATRVGRFIQLATCQLATGQDEDCQLHDKELKRGLTRFRFFFPDLVLRLRLAADFRWWVRLGCYFLMSCALLEIIFYLVETTRLRWHRRRTLGEDPGSWWEKEISVWLFLVVWHEALSYLVHYVYSDSHTMCDGVGLFFRDAMALYTLIQVFTRAVVKRGPNAHRAWLLQAEQKYLALQHRPWWVQVVRDPRVGAFHTFSGVELKITEDPVGFVSNLVLTLTSIAKKVLSWLPSDVQALVPGLGGGRPVEGSSSYGSSGGRDTSKDE</sequence>
<keyword evidence="2" id="KW-0812">Transmembrane</keyword>
<keyword evidence="2" id="KW-1133">Transmembrane helix</keyword>
<feature type="transmembrane region" description="Helical" evidence="2">
    <location>
        <begin position="106"/>
        <end position="124"/>
    </location>
</feature>
<protein>
    <submittedName>
        <fullName evidence="3">Uncharacterized protein</fullName>
    </submittedName>
</protein>
<evidence type="ECO:0000256" key="1">
    <source>
        <dbReference type="SAM" id="MobiDB-lite"/>
    </source>
</evidence>
<evidence type="ECO:0000313" key="4">
    <source>
        <dbReference type="Proteomes" id="UP000019335"/>
    </source>
</evidence>
<dbReference type="OrthoDB" id="10294500at2759"/>
<feature type="compositionally biased region" description="Polar residues" evidence="1">
    <location>
        <begin position="53"/>
        <end position="71"/>
    </location>
</feature>
<dbReference type="Proteomes" id="UP000019335">
    <property type="component" value="Chromosome 2"/>
</dbReference>
<gene>
    <name evidence="3" type="ORF">Naga_100200g11</name>
</gene>
<feature type="transmembrane region" description="Helical" evidence="2">
    <location>
        <begin position="230"/>
        <end position="252"/>
    </location>
</feature>
<evidence type="ECO:0000313" key="3">
    <source>
        <dbReference type="EMBL" id="EWM29969.1"/>
    </source>
</evidence>
<feature type="compositionally biased region" description="Basic and acidic residues" evidence="1">
    <location>
        <begin position="1"/>
        <end position="10"/>
    </location>
</feature>